<accession>A0ABW2P2D8</accession>
<dbReference type="RefSeq" id="WP_380826547.1">
    <property type="nucleotide sequence ID" value="NZ_JBHTCG010000007.1"/>
</dbReference>
<evidence type="ECO:0000259" key="1">
    <source>
        <dbReference type="Pfam" id="PF13761"/>
    </source>
</evidence>
<dbReference type="Pfam" id="PF13761">
    <property type="entry name" value="DUF4166"/>
    <property type="match status" value="1"/>
</dbReference>
<sequence length="203" mass="22201">MGEPDQGSYAWMLRFHLGERTVRGTGVLTVRRGPGPLARLACALLGLPRTGTAVPLHVTVTRLTAARTAPAPLERPVPDGEAGRREVPVVERWERVIGGRRLLSHQIRLGERGWERHGPLEVRTRTVAGAADVEVVQLGVVLRAGRHEIPVPARLAPRVHARAWTGPEDPDGGPPSFRLEVEVALPVIGRLLSYQGHCREERA</sequence>
<comment type="caution">
    <text evidence="2">The sequence shown here is derived from an EMBL/GenBank/DDBJ whole genome shotgun (WGS) entry which is preliminary data.</text>
</comment>
<evidence type="ECO:0000313" key="3">
    <source>
        <dbReference type="Proteomes" id="UP001596496"/>
    </source>
</evidence>
<keyword evidence="3" id="KW-1185">Reference proteome</keyword>
<proteinExistence type="predicted"/>
<dbReference type="Proteomes" id="UP001596496">
    <property type="component" value="Unassembled WGS sequence"/>
</dbReference>
<name>A0ABW2P2D8_9ACTN</name>
<reference evidence="3" key="1">
    <citation type="journal article" date="2019" name="Int. J. Syst. Evol. Microbiol.">
        <title>The Global Catalogue of Microorganisms (GCM) 10K type strain sequencing project: providing services to taxonomists for standard genome sequencing and annotation.</title>
        <authorList>
            <consortium name="The Broad Institute Genomics Platform"/>
            <consortium name="The Broad Institute Genome Sequencing Center for Infectious Disease"/>
            <person name="Wu L."/>
            <person name="Ma J."/>
        </authorList>
    </citation>
    <scope>NUCLEOTIDE SEQUENCE [LARGE SCALE GENOMIC DNA]</scope>
    <source>
        <strain evidence="3">CECT 7649</strain>
    </source>
</reference>
<dbReference type="EMBL" id="JBHTCG010000007">
    <property type="protein sequence ID" value="MFC7383127.1"/>
    <property type="molecule type" value="Genomic_DNA"/>
</dbReference>
<gene>
    <name evidence="2" type="ORF">ACFQSB_12980</name>
</gene>
<evidence type="ECO:0000313" key="2">
    <source>
        <dbReference type="EMBL" id="MFC7383127.1"/>
    </source>
</evidence>
<protein>
    <submittedName>
        <fullName evidence="2">DUF4166 domain-containing protein</fullName>
    </submittedName>
</protein>
<feature type="domain" description="DUF4166" evidence="1">
    <location>
        <begin position="16"/>
        <end position="197"/>
    </location>
</feature>
<dbReference type="InterPro" id="IPR025311">
    <property type="entry name" value="DUF4166"/>
</dbReference>
<organism evidence="2 3">
    <name type="scientific">Sphaerisporangium rhizosphaerae</name>
    <dbReference type="NCBI Taxonomy" id="2269375"/>
    <lineage>
        <taxon>Bacteria</taxon>
        <taxon>Bacillati</taxon>
        <taxon>Actinomycetota</taxon>
        <taxon>Actinomycetes</taxon>
        <taxon>Streptosporangiales</taxon>
        <taxon>Streptosporangiaceae</taxon>
        <taxon>Sphaerisporangium</taxon>
    </lineage>
</organism>